<evidence type="ECO:0000313" key="1">
    <source>
        <dbReference type="EMBL" id="SUA48717.1"/>
    </source>
</evidence>
<sequence length="320" mass="35101">MAAPVITALPEQDRVPLPPDLAEQHRLALTVPCPYCLALPGHRCHRLDGSSARYVELRLLHEVRNVLAQRATATVSTADIANTRPRTDAAHRRRRQSRPAAAGTRPLLYLDIDGPLNPWAAAAHELENSRRFLLAGRTGPPGNRHSGRTTQLWLNSSHGRQLFALTEIYDIVWASQWFDRANACIRPLLGLPRFPVLHWDPAGDDILAKARALVDHAGRRPFVWVDSRIDPAHAHYLNNAHTAPAYLYRIDPRRGLRTSDFVTLHAAAVNLTSEQRPAHWPTEPLLAPVLPAAQAPSGIAAELPVHTPAAAPVGAGHALA</sequence>
<reference evidence="1 2" key="1">
    <citation type="submission" date="2018-06" db="EMBL/GenBank/DDBJ databases">
        <authorList>
            <consortium name="Pathogen Informatics"/>
            <person name="Doyle S."/>
        </authorList>
    </citation>
    <scope>NUCLEOTIDE SEQUENCE [LARGE SCALE GENOMIC DNA]</scope>
    <source>
        <strain evidence="1 2">NCTC13184</strain>
    </source>
</reference>
<organism evidence="1 2">
    <name type="scientific">Nocardia africana</name>
    <dbReference type="NCBI Taxonomy" id="134964"/>
    <lineage>
        <taxon>Bacteria</taxon>
        <taxon>Bacillati</taxon>
        <taxon>Actinomycetota</taxon>
        <taxon>Actinomycetes</taxon>
        <taxon>Mycobacteriales</taxon>
        <taxon>Nocardiaceae</taxon>
        <taxon>Nocardia</taxon>
    </lineage>
</organism>
<proteinExistence type="predicted"/>
<protein>
    <recommendedName>
        <fullName evidence="3">Secreted protein</fullName>
    </recommendedName>
</protein>
<dbReference type="Proteomes" id="UP000255082">
    <property type="component" value="Unassembled WGS sequence"/>
</dbReference>
<accession>A0A378X6T4</accession>
<name>A0A378X6T4_9NOCA</name>
<evidence type="ECO:0000313" key="2">
    <source>
        <dbReference type="Proteomes" id="UP000255082"/>
    </source>
</evidence>
<gene>
    <name evidence="1" type="ORF">NCTC13184_07272</name>
</gene>
<dbReference type="AlphaFoldDB" id="A0A378X6T4"/>
<dbReference type="EMBL" id="UGRU01000001">
    <property type="protein sequence ID" value="SUA48717.1"/>
    <property type="molecule type" value="Genomic_DNA"/>
</dbReference>
<evidence type="ECO:0008006" key="3">
    <source>
        <dbReference type="Google" id="ProtNLM"/>
    </source>
</evidence>